<proteinExistence type="predicted"/>
<dbReference type="Pfam" id="PF01402">
    <property type="entry name" value="RHH_1"/>
    <property type="match status" value="1"/>
</dbReference>
<dbReference type="EMBL" id="JAKIKS010000083">
    <property type="protein sequence ID" value="MCL1126346.1"/>
    <property type="molecule type" value="Genomic_DNA"/>
</dbReference>
<evidence type="ECO:0000259" key="2">
    <source>
        <dbReference type="Pfam" id="PF01402"/>
    </source>
</evidence>
<sequence>MAKETFDRTTIDLFANDKRRGRPRSNPLPRDQQVKLNKRKQILRDKEKGLKRIELKVSQALYDALNEQAMASNMSRSQLIEFILQKQLND</sequence>
<protein>
    <submittedName>
        <fullName evidence="3">LexA regulated protein</fullName>
    </submittedName>
</protein>
<accession>A0ABT0LF81</accession>
<gene>
    <name evidence="3" type="primary">ybfE</name>
    <name evidence="3" type="ORF">L2764_18120</name>
</gene>
<evidence type="ECO:0000256" key="1">
    <source>
        <dbReference type="SAM" id="MobiDB-lite"/>
    </source>
</evidence>
<feature type="region of interest" description="Disordered" evidence="1">
    <location>
        <begin position="1"/>
        <end position="41"/>
    </location>
</feature>
<feature type="compositionally biased region" description="Basic and acidic residues" evidence="1">
    <location>
        <begin position="1"/>
        <end position="18"/>
    </location>
</feature>
<name>A0ABT0LF81_9GAMM</name>
<keyword evidence="4" id="KW-1185">Reference proteome</keyword>
<feature type="domain" description="Ribbon-helix-helix protein CopG" evidence="2">
    <location>
        <begin position="51"/>
        <end position="88"/>
    </location>
</feature>
<dbReference type="InterPro" id="IPR002145">
    <property type="entry name" value="CopG"/>
</dbReference>
<evidence type="ECO:0000313" key="3">
    <source>
        <dbReference type="EMBL" id="MCL1126346.1"/>
    </source>
</evidence>
<organism evidence="3 4">
    <name type="scientific">Shewanella surugensis</name>
    <dbReference type="NCBI Taxonomy" id="212020"/>
    <lineage>
        <taxon>Bacteria</taxon>
        <taxon>Pseudomonadati</taxon>
        <taxon>Pseudomonadota</taxon>
        <taxon>Gammaproteobacteria</taxon>
        <taxon>Alteromonadales</taxon>
        <taxon>Shewanellaceae</taxon>
        <taxon>Shewanella</taxon>
    </lineage>
</organism>
<dbReference type="RefSeq" id="WP_248941735.1">
    <property type="nucleotide sequence ID" value="NZ_JAKIKS010000083.1"/>
</dbReference>
<comment type="caution">
    <text evidence="3">The sequence shown here is derived from an EMBL/GenBank/DDBJ whole genome shotgun (WGS) entry which is preliminary data.</text>
</comment>
<reference evidence="3 4" key="1">
    <citation type="submission" date="2022-01" db="EMBL/GenBank/DDBJ databases">
        <title>Whole genome-based taxonomy of the Shewanellaceae.</title>
        <authorList>
            <person name="Martin-Rodriguez A.J."/>
        </authorList>
    </citation>
    <scope>NUCLEOTIDE SEQUENCE [LARGE SCALE GENOMIC DNA]</scope>
    <source>
        <strain evidence="3 4">DSM 17177</strain>
    </source>
</reference>
<dbReference type="NCBIfam" id="NF008671">
    <property type="entry name" value="PRK11675.1"/>
    <property type="match status" value="1"/>
</dbReference>
<dbReference type="Proteomes" id="UP001203423">
    <property type="component" value="Unassembled WGS sequence"/>
</dbReference>
<evidence type="ECO:0000313" key="4">
    <source>
        <dbReference type="Proteomes" id="UP001203423"/>
    </source>
</evidence>